<feature type="transmembrane region" description="Helical" evidence="2">
    <location>
        <begin position="88"/>
        <end position="110"/>
    </location>
</feature>
<comment type="caution">
    <text evidence="3">The sequence shown here is derived from an EMBL/GenBank/DDBJ whole genome shotgun (WGS) entry which is preliminary data.</text>
</comment>
<evidence type="ECO:0008006" key="5">
    <source>
        <dbReference type="Google" id="ProtNLM"/>
    </source>
</evidence>
<feature type="compositionally biased region" description="Pro residues" evidence="1">
    <location>
        <begin position="137"/>
        <end position="157"/>
    </location>
</feature>
<feature type="compositionally biased region" description="Low complexity" evidence="1">
    <location>
        <begin position="158"/>
        <end position="168"/>
    </location>
</feature>
<gene>
    <name evidence="3" type="ORF">GCM10023329_43570</name>
</gene>
<feature type="region of interest" description="Disordered" evidence="1">
    <location>
        <begin position="121"/>
        <end position="252"/>
    </location>
</feature>
<proteinExistence type="predicted"/>
<keyword evidence="2" id="KW-0472">Membrane</keyword>
<dbReference type="EMBL" id="BAABJV010000013">
    <property type="protein sequence ID" value="GAA4787725.1"/>
    <property type="molecule type" value="Genomic_DNA"/>
</dbReference>
<organism evidence="3 4">
    <name type="scientific">Streptomyces sanyensis</name>
    <dbReference type="NCBI Taxonomy" id="568869"/>
    <lineage>
        <taxon>Bacteria</taxon>
        <taxon>Bacillati</taxon>
        <taxon>Actinomycetota</taxon>
        <taxon>Actinomycetes</taxon>
        <taxon>Kitasatosporales</taxon>
        <taxon>Streptomycetaceae</taxon>
        <taxon>Streptomyces</taxon>
    </lineage>
</organism>
<feature type="transmembrane region" description="Helical" evidence="2">
    <location>
        <begin position="54"/>
        <end position="76"/>
    </location>
</feature>
<feature type="compositionally biased region" description="Low complexity" evidence="1">
    <location>
        <begin position="121"/>
        <end position="136"/>
    </location>
</feature>
<sequence>MHGHGPVPHSPRPSTALLVVVRVVLVALSVFSLGLFAWAAMLRIAVLRRRRPDWLLFWGALLLAVAAFVVLGAFGADTGDQGEPETGPLDAVCAVVLLGLAFGVPVHYLIAEISHYQEPRAPGGWPAAPGQAASPYGTPPPTAGPYPRPGPRPPSQPGPYAGPDRAAPPYRPPSGPAPGTGYGYPPAPAAPPAPPAAPPGPGVPGAPAAPGAGTPRIDQVRAELDELSDLLRGPDRGDRPGEGSTPGNGGGR</sequence>
<feature type="compositionally biased region" description="Low complexity" evidence="1">
    <location>
        <begin position="205"/>
        <end position="215"/>
    </location>
</feature>
<name>A0ABP9AXY0_9ACTN</name>
<feature type="compositionally biased region" description="Pro residues" evidence="1">
    <location>
        <begin position="185"/>
        <end position="204"/>
    </location>
</feature>
<protein>
    <recommendedName>
        <fullName evidence="5">Integral membrane protein</fullName>
    </recommendedName>
</protein>
<evidence type="ECO:0000313" key="4">
    <source>
        <dbReference type="Proteomes" id="UP001501147"/>
    </source>
</evidence>
<evidence type="ECO:0000256" key="2">
    <source>
        <dbReference type="SAM" id="Phobius"/>
    </source>
</evidence>
<feature type="compositionally biased region" description="Basic and acidic residues" evidence="1">
    <location>
        <begin position="232"/>
        <end position="241"/>
    </location>
</feature>
<evidence type="ECO:0000313" key="3">
    <source>
        <dbReference type="EMBL" id="GAA4787725.1"/>
    </source>
</evidence>
<accession>A0ABP9AXY0</accession>
<feature type="transmembrane region" description="Helical" evidence="2">
    <location>
        <begin position="20"/>
        <end position="42"/>
    </location>
</feature>
<keyword evidence="2" id="KW-0812">Transmembrane</keyword>
<dbReference type="RefSeq" id="WP_345615116.1">
    <property type="nucleotide sequence ID" value="NZ_BAABJV010000013.1"/>
</dbReference>
<dbReference type="Proteomes" id="UP001501147">
    <property type="component" value="Unassembled WGS sequence"/>
</dbReference>
<evidence type="ECO:0000256" key="1">
    <source>
        <dbReference type="SAM" id="MobiDB-lite"/>
    </source>
</evidence>
<keyword evidence="2" id="KW-1133">Transmembrane helix</keyword>
<reference evidence="4" key="1">
    <citation type="journal article" date="2019" name="Int. J. Syst. Evol. Microbiol.">
        <title>The Global Catalogue of Microorganisms (GCM) 10K type strain sequencing project: providing services to taxonomists for standard genome sequencing and annotation.</title>
        <authorList>
            <consortium name="The Broad Institute Genomics Platform"/>
            <consortium name="The Broad Institute Genome Sequencing Center for Infectious Disease"/>
            <person name="Wu L."/>
            <person name="Ma J."/>
        </authorList>
    </citation>
    <scope>NUCLEOTIDE SEQUENCE [LARGE SCALE GENOMIC DNA]</scope>
    <source>
        <strain evidence="4">JCM 18324</strain>
    </source>
</reference>
<keyword evidence="4" id="KW-1185">Reference proteome</keyword>